<dbReference type="EMBL" id="JAACXV010004874">
    <property type="protein sequence ID" value="KAF7276961.1"/>
    <property type="molecule type" value="Genomic_DNA"/>
</dbReference>
<dbReference type="Proteomes" id="UP000625711">
    <property type="component" value="Unassembled WGS sequence"/>
</dbReference>
<evidence type="ECO:0000313" key="1">
    <source>
        <dbReference type="EMBL" id="KAF7276961.1"/>
    </source>
</evidence>
<dbReference type="Pfam" id="PF14223">
    <property type="entry name" value="Retrotran_gag_2"/>
    <property type="match status" value="1"/>
</dbReference>
<sequence length="137" mass="15632">MSKRKIRDLLDYHEGTLNAIDGKLVKLDALAADADNKMVKNHKMKSKLYRKANGYVKSIITGLVTDTVYQKIMDKETAYEVWEALKQNCEASSKDQLFKICTDFFTFGWIQGEDIQTHIAGLWNVLNKGLEAKNETL</sequence>
<protein>
    <submittedName>
        <fullName evidence="1">Uncharacterized protein</fullName>
    </submittedName>
</protein>
<keyword evidence="2" id="KW-1185">Reference proteome</keyword>
<organism evidence="1 2">
    <name type="scientific">Rhynchophorus ferrugineus</name>
    <name type="common">Red palm weevil</name>
    <name type="synonym">Curculio ferrugineus</name>
    <dbReference type="NCBI Taxonomy" id="354439"/>
    <lineage>
        <taxon>Eukaryota</taxon>
        <taxon>Metazoa</taxon>
        <taxon>Ecdysozoa</taxon>
        <taxon>Arthropoda</taxon>
        <taxon>Hexapoda</taxon>
        <taxon>Insecta</taxon>
        <taxon>Pterygota</taxon>
        <taxon>Neoptera</taxon>
        <taxon>Endopterygota</taxon>
        <taxon>Coleoptera</taxon>
        <taxon>Polyphaga</taxon>
        <taxon>Cucujiformia</taxon>
        <taxon>Curculionidae</taxon>
        <taxon>Dryophthorinae</taxon>
        <taxon>Rhynchophorus</taxon>
    </lineage>
</organism>
<dbReference type="OrthoDB" id="6818644at2759"/>
<dbReference type="AlphaFoldDB" id="A0A834MCV0"/>
<reference evidence="1" key="1">
    <citation type="submission" date="2020-08" db="EMBL/GenBank/DDBJ databases">
        <title>Genome sequencing and assembly of the red palm weevil Rhynchophorus ferrugineus.</title>
        <authorList>
            <person name="Dias G.B."/>
            <person name="Bergman C.M."/>
            <person name="Manee M."/>
        </authorList>
    </citation>
    <scope>NUCLEOTIDE SEQUENCE</scope>
    <source>
        <strain evidence="1">AA-2017</strain>
        <tissue evidence="1">Whole larva</tissue>
    </source>
</reference>
<name>A0A834MCV0_RHYFE</name>
<comment type="caution">
    <text evidence="1">The sequence shown here is derived from an EMBL/GenBank/DDBJ whole genome shotgun (WGS) entry which is preliminary data.</text>
</comment>
<feature type="non-terminal residue" evidence="1">
    <location>
        <position position="137"/>
    </location>
</feature>
<evidence type="ECO:0000313" key="2">
    <source>
        <dbReference type="Proteomes" id="UP000625711"/>
    </source>
</evidence>
<accession>A0A834MCV0</accession>
<proteinExistence type="predicted"/>
<gene>
    <name evidence="1" type="ORF">GWI33_009611</name>
</gene>